<dbReference type="InParanoid" id="A0A401GQI1"/>
<evidence type="ECO:0000313" key="1">
    <source>
        <dbReference type="EMBL" id="GBE84483.1"/>
    </source>
</evidence>
<dbReference type="EMBL" id="BFAD01000006">
    <property type="protein sequence ID" value="GBE84483.1"/>
    <property type="molecule type" value="Genomic_DNA"/>
</dbReference>
<evidence type="ECO:0000313" key="2">
    <source>
        <dbReference type="Proteomes" id="UP000287166"/>
    </source>
</evidence>
<protein>
    <submittedName>
        <fullName evidence="1">Uncharacterized protein</fullName>
    </submittedName>
</protein>
<keyword evidence="2" id="KW-1185">Reference proteome</keyword>
<reference evidence="1 2" key="1">
    <citation type="journal article" date="2018" name="Sci. Rep.">
        <title>Genome sequence of the cauliflower mushroom Sparassis crispa (Hanabiratake) and its association with beneficial usage.</title>
        <authorList>
            <person name="Kiyama R."/>
            <person name="Furutani Y."/>
            <person name="Kawaguchi K."/>
            <person name="Nakanishi T."/>
        </authorList>
    </citation>
    <scope>NUCLEOTIDE SEQUENCE [LARGE SCALE GENOMIC DNA]</scope>
</reference>
<accession>A0A401GQI1</accession>
<dbReference type="OrthoDB" id="1274115at2759"/>
<gene>
    <name evidence="1" type="ORF">SCP_0604620</name>
</gene>
<organism evidence="1 2">
    <name type="scientific">Sparassis crispa</name>
    <dbReference type="NCBI Taxonomy" id="139825"/>
    <lineage>
        <taxon>Eukaryota</taxon>
        <taxon>Fungi</taxon>
        <taxon>Dikarya</taxon>
        <taxon>Basidiomycota</taxon>
        <taxon>Agaricomycotina</taxon>
        <taxon>Agaricomycetes</taxon>
        <taxon>Polyporales</taxon>
        <taxon>Sparassidaceae</taxon>
        <taxon>Sparassis</taxon>
    </lineage>
</organism>
<dbReference type="Proteomes" id="UP000287166">
    <property type="component" value="Unassembled WGS sequence"/>
</dbReference>
<sequence length="75" mass="8170">MTAIDGFTKSLVAKLDPEWTIKVESFCNILIVQSVLIAAHKVMVIDPGSFYTDCTERSMPNLKLPGDETKAAGVI</sequence>
<proteinExistence type="predicted"/>
<dbReference type="AlphaFoldDB" id="A0A401GQI1"/>
<dbReference type="RefSeq" id="XP_027615396.1">
    <property type="nucleotide sequence ID" value="XM_027759595.1"/>
</dbReference>
<name>A0A401GQI1_9APHY</name>
<dbReference type="GeneID" id="38781400"/>
<comment type="caution">
    <text evidence="1">The sequence shown here is derived from an EMBL/GenBank/DDBJ whole genome shotgun (WGS) entry which is preliminary data.</text>
</comment>